<protein>
    <submittedName>
        <fullName evidence="1">Uncharacterized protein MANES_04G141200</fullName>
    </submittedName>
</protein>
<reference evidence="1" key="1">
    <citation type="submission" date="2018-02" db="EMBL/GenBank/DDBJ databases">
        <title>Rhizophora mucronata_Transcriptome.</title>
        <authorList>
            <person name="Meera S.P."/>
            <person name="Sreeshan A."/>
            <person name="Augustine A."/>
        </authorList>
    </citation>
    <scope>NUCLEOTIDE SEQUENCE</scope>
    <source>
        <tissue evidence="1">Leaf</tissue>
    </source>
</reference>
<sequence length="39" mass="4397">MTSLFAPGFKRKNQEFCKRDNFCISSEGQNWSCSSGAFS</sequence>
<dbReference type="AlphaFoldDB" id="A0A2P2IIL6"/>
<evidence type="ECO:0000313" key="1">
    <source>
        <dbReference type="EMBL" id="MBW81078.1"/>
    </source>
</evidence>
<name>A0A2P2IIL6_RHIMU</name>
<proteinExistence type="predicted"/>
<dbReference type="EMBL" id="GGEC01000595">
    <property type="protein sequence ID" value="MBW81078.1"/>
    <property type="molecule type" value="Transcribed_RNA"/>
</dbReference>
<accession>A0A2P2IIL6</accession>
<organism evidence="1">
    <name type="scientific">Rhizophora mucronata</name>
    <name type="common">Asiatic mangrove</name>
    <dbReference type="NCBI Taxonomy" id="61149"/>
    <lineage>
        <taxon>Eukaryota</taxon>
        <taxon>Viridiplantae</taxon>
        <taxon>Streptophyta</taxon>
        <taxon>Embryophyta</taxon>
        <taxon>Tracheophyta</taxon>
        <taxon>Spermatophyta</taxon>
        <taxon>Magnoliopsida</taxon>
        <taxon>eudicotyledons</taxon>
        <taxon>Gunneridae</taxon>
        <taxon>Pentapetalae</taxon>
        <taxon>rosids</taxon>
        <taxon>fabids</taxon>
        <taxon>Malpighiales</taxon>
        <taxon>Rhizophoraceae</taxon>
        <taxon>Rhizophora</taxon>
    </lineage>
</organism>